<name>A0AAN0MA69_9RHOB</name>
<gene>
    <name evidence="10" type="ORF">AABB31_00475</name>
</gene>
<dbReference type="PANTHER" id="PTHR11795:SF445">
    <property type="entry name" value="AMINO ACID ABC TRANSPORTER PERMEASE PROTEIN"/>
    <property type="match status" value="1"/>
</dbReference>
<evidence type="ECO:0000256" key="5">
    <source>
        <dbReference type="ARBA" id="ARBA00022970"/>
    </source>
</evidence>
<feature type="transmembrane region" description="Helical" evidence="9">
    <location>
        <begin position="94"/>
        <end position="112"/>
    </location>
</feature>
<dbReference type="GO" id="GO:0022857">
    <property type="term" value="F:transmembrane transporter activity"/>
    <property type="evidence" value="ECO:0007669"/>
    <property type="project" value="InterPro"/>
</dbReference>
<keyword evidence="10" id="KW-0614">Plasmid</keyword>
<dbReference type="Pfam" id="PF02653">
    <property type="entry name" value="BPD_transp_2"/>
    <property type="match status" value="1"/>
</dbReference>
<keyword evidence="3" id="KW-1003">Cell membrane</keyword>
<keyword evidence="7 9" id="KW-0472">Membrane</keyword>
<comment type="similarity">
    <text evidence="8">Belongs to the binding-protein-dependent transport system permease family. LivHM subfamily.</text>
</comment>
<dbReference type="AlphaFoldDB" id="A0AAN0MA69"/>
<keyword evidence="2" id="KW-0813">Transport</keyword>
<dbReference type="CDD" id="cd06582">
    <property type="entry name" value="TM_PBP1_LivH_like"/>
    <property type="match status" value="1"/>
</dbReference>
<geneLocation type="plasmid" evidence="10 11">
    <name>pSS1-5</name>
</geneLocation>
<dbReference type="InterPro" id="IPR001851">
    <property type="entry name" value="ABC_transp_permease"/>
</dbReference>
<feature type="transmembrane region" description="Helical" evidence="9">
    <location>
        <begin position="189"/>
        <end position="209"/>
    </location>
</feature>
<evidence type="ECO:0000313" key="10">
    <source>
        <dbReference type="EMBL" id="WZU65632.1"/>
    </source>
</evidence>
<evidence type="ECO:0000256" key="7">
    <source>
        <dbReference type="ARBA" id="ARBA00023136"/>
    </source>
</evidence>
<feature type="transmembrane region" description="Helical" evidence="9">
    <location>
        <begin position="59"/>
        <end position="82"/>
    </location>
</feature>
<keyword evidence="11" id="KW-1185">Reference proteome</keyword>
<reference evidence="10" key="1">
    <citation type="submission" date="2024-08" db="EMBL/GenBank/DDBJ databases">
        <title>Phylogenomic analyses of a clade within the roseobacter group suggest taxonomic reassignments of species of the genera Aestuariivita, Citreicella, Loktanella, Nautella, Pelagibaca, Ruegeria, Thalassobius, Thiobacimonas and Tropicibacter, and the proposal o.</title>
        <authorList>
            <person name="Jeon C.O."/>
        </authorList>
    </citation>
    <scope>NUCLEOTIDE SEQUENCE</scope>
    <source>
        <strain evidence="10">SS1-5</strain>
        <plasmid evidence="10">pSS1-5</plasmid>
    </source>
</reference>
<dbReference type="GO" id="GO:0006865">
    <property type="term" value="P:amino acid transport"/>
    <property type="evidence" value="ECO:0007669"/>
    <property type="project" value="UniProtKB-KW"/>
</dbReference>
<evidence type="ECO:0000256" key="6">
    <source>
        <dbReference type="ARBA" id="ARBA00022989"/>
    </source>
</evidence>
<keyword evidence="5" id="KW-0029">Amino-acid transport</keyword>
<comment type="subcellular location">
    <subcellularLocation>
        <location evidence="1">Cell membrane</location>
        <topology evidence="1">Multi-pass membrane protein</topology>
    </subcellularLocation>
</comment>
<evidence type="ECO:0000256" key="3">
    <source>
        <dbReference type="ARBA" id="ARBA00022475"/>
    </source>
</evidence>
<keyword evidence="4 9" id="KW-0812">Transmembrane</keyword>
<dbReference type="KEGG" id="yrh:AABB31_00475"/>
<evidence type="ECO:0000256" key="1">
    <source>
        <dbReference type="ARBA" id="ARBA00004651"/>
    </source>
</evidence>
<evidence type="ECO:0000256" key="9">
    <source>
        <dbReference type="SAM" id="Phobius"/>
    </source>
</evidence>
<evidence type="ECO:0000256" key="4">
    <source>
        <dbReference type="ARBA" id="ARBA00022692"/>
    </source>
</evidence>
<dbReference type="RefSeq" id="WP_342074974.1">
    <property type="nucleotide sequence ID" value="NZ_CP151764.2"/>
</dbReference>
<dbReference type="EMBL" id="CP151764">
    <property type="protein sequence ID" value="WZU65632.1"/>
    <property type="molecule type" value="Genomic_DNA"/>
</dbReference>
<dbReference type="PANTHER" id="PTHR11795">
    <property type="entry name" value="BRANCHED-CHAIN AMINO ACID TRANSPORT SYSTEM PERMEASE PROTEIN LIVH"/>
    <property type="match status" value="1"/>
</dbReference>
<feature type="transmembrane region" description="Helical" evidence="9">
    <location>
        <begin position="6"/>
        <end position="27"/>
    </location>
</feature>
<accession>A0AAN0MA69</accession>
<organism evidence="10 11">
    <name type="scientific">Yoonia rhodophyticola</name>
    <dbReference type="NCBI Taxonomy" id="3137370"/>
    <lineage>
        <taxon>Bacteria</taxon>
        <taxon>Pseudomonadati</taxon>
        <taxon>Pseudomonadota</taxon>
        <taxon>Alphaproteobacteria</taxon>
        <taxon>Rhodobacterales</taxon>
        <taxon>Paracoccaceae</taxon>
        <taxon>Yoonia</taxon>
    </lineage>
</organism>
<feature type="transmembrane region" description="Helical" evidence="9">
    <location>
        <begin position="34"/>
        <end position="53"/>
    </location>
</feature>
<proteinExistence type="inferred from homology"/>
<evidence type="ECO:0000313" key="11">
    <source>
        <dbReference type="Proteomes" id="UP001470809"/>
    </source>
</evidence>
<evidence type="ECO:0000256" key="8">
    <source>
        <dbReference type="ARBA" id="ARBA00037998"/>
    </source>
</evidence>
<feature type="transmembrane region" description="Helical" evidence="9">
    <location>
        <begin position="261"/>
        <end position="277"/>
    </location>
</feature>
<sequence length="289" mass="30589">MVYGLFLVSGLAVGSLYALGGIGLVILRNSTGVLNFAYGAIAAFSAMFAWQIADWGLPGVISWIAAVATGIALSVAYGRLIAPSLAWREPAVKAIATLGYMLILLGLIGFIWEDALRKIELPSDKAAISILGVRVTMTRIIAFTVSIAAVIIMVQYLRRSHTGLNMRALADNRDHAALLGIPIVKTETLAWGISGALAGFTGLIFGSLVRLEPTVITFMVIPATAAAICGRLNSLPMTLAGGLFIGVAESMLTLYKPAAPLRTMAPFVIAALVILWMQRGQKLTFAKEA</sequence>
<keyword evidence="6 9" id="KW-1133">Transmembrane helix</keyword>
<dbReference type="Proteomes" id="UP001470809">
    <property type="component" value="Plasmid pSS1-5"/>
</dbReference>
<dbReference type="GO" id="GO:0005886">
    <property type="term" value="C:plasma membrane"/>
    <property type="evidence" value="ECO:0007669"/>
    <property type="project" value="UniProtKB-SubCell"/>
</dbReference>
<protein>
    <submittedName>
        <fullName evidence="10">Branched-chain amino acid ABC transporter permease</fullName>
    </submittedName>
</protein>
<dbReference type="InterPro" id="IPR052157">
    <property type="entry name" value="BCAA_transport_permease"/>
</dbReference>
<feature type="transmembrane region" description="Helical" evidence="9">
    <location>
        <begin position="140"/>
        <end position="157"/>
    </location>
</feature>
<evidence type="ECO:0000256" key="2">
    <source>
        <dbReference type="ARBA" id="ARBA00022448"/>
    </source>
</evidence>